<dbReference type="AlphaFoldDB" id="A0A0L6UNB9"/>
<keyword evidence="2" id="KW-1185">Reference proteome</keyword>
<dbReference type="Proteomes" id="UP000037035">
    <property type="component" value="Unassembled WGS sequence"/>
</dbReference>
<feature type="non-terminal residue" evidence="1">
    <location>
        <position position="1"/>
    </location>
</feature>
<sequence>LHSGVLESPAGNQRRRPVASSMWLNNKYNRHCDKVRQACIALEKTAQTNAWDDFYDWLDHASPFQDISNIIWLKHCEGEEAKQLRNRISISSQADLHTIINLASHPPKRAAPNVIQLDAMGSAPSTKCILRQVFSILHGASVCSAQIIKPLNINI</sequence>
<evidence type="ECO:0000313" key="2">
    <source>
        <dbReference type="Proteomes" id="UP000037035"/>
    </source>
</evidence>
<organism evidence="1 2">
    <name type="scientific">Puccinia sorghi</name>
    <dbReference type="NCBI Taxonomy" id="27349"/>
    <lineage>
        <taxon>Eukaryota</taxon>
        <taxon>Fungi</taxon>
        <taxon>Dikarya</taxon>
        <taxon>Basidiomycota</taxon>
        <taxon>Pucciniomycotina</taxon>
        <taxon>Pucciniomycetes</taxon>
        <taxon>Pucciniales</taxon>
        <taxon>Pucciniaceae</taxon>
        <taxon>Puccinia</taxon>
    </lineage>
</organism>
<comment type="caution">
    <text evidence="1">The sequence shown here is derived from an EMBL/GenBank/DDBJ whole genome shotgun (WGS) entry which is preliminary data.</text>
</comment>
<gene>
    <name evidence="1" type="ORF">VP01_4637g2</name>
</gene>
<proteinExistence type="predicted"/>
<evidence type="ECO:0000313" key="1">
    <source>
        <dbReference type="EMBL" id="KNZ50033.1"/>
    </source>
</evidence>
<accession>A0A0L6UNB9</accession>
<dbReference type="EMBL" id="LAVV01009765">
    <property type="protein sequence ID" value="KNZ50033.1"/>
    <property type="molecule type" value="Genomic_DNA"/>
</dbReference>
<name>A0A0L6UNB9_9BASI</name>
<reference evidence="1 2" key="1">
    <citation type="submission" date="2015-08" db="EMBL/GenBank/DDBJ databases">
        <title>Next Generation Sequencing and Analysis of the Genome of Puccinia sorghi L Schw, the Causal Agent of Maize Common Rust.</title>
        <authorList>
            <person name="Rochi L."/>
            <person name="Burguener G."/>
            <person name="Darino M."/>
            <person name="Turjanski A."/>
            <person name="Kreff E."/>
            <person name="Dieguez M.J."/>
            <person name="Sacco F."/>
        </authorList>
    </citation>
    <scope>NUCLEOTIDE SEQUENCE [LARGE SCALE GENOMIC DNA]</scope>
    <source>
        <strain evidence="1 2">RO10H11247</strain>
    </source>
</reference>
<dbReference type="VEuPathDB" id="FungiDB:VP01_4637g2"/>
<dbReference type="OrthoDB" id="2505113at2759"/>
<protein>
    <submittedName>
        <fullName evidence="1">Uncharacterized protein</fullName>
    </submittedName>
</protein>